<dbReference type="KEGG" id="dgr:6570381"/>
<dbReference type="InterPro" id="IPR031732">
    <property type="entry name" value="DUF4729"/>
</dbReference>
<proteinExistence type="predicted"/>
<evidence type="ECO:0000313" key="2">
    <source>
        <dbReference type="EMBL" id="EDV98689.1"/>
    </source>
</evidence>
<dbReference type="InParanoid" id="B4K007"/>
<name>B4K007_DROGR</name>
<dbReference type="Pfam" id="PF15866">
    <property type="entry name" value="DUF4729"/>
    <property type="match status" value="1"/>
</dbReference>
<evidence type="ECO:0000313" key="3">
    <source>
        <dbReference type="Proteomes" id="UP000001070"/>
    </source>
</evidence>
<keyword evidence="3" id="KW-1185">Reference proteome</keyword>
<dbReference type="AlphaFoldDB" id="B4K007"/>
<dbReference type="eggNOG" id="ENOG502T925">
    <property type="taxonomic scope" value="Eukaryota"/>
</dbReference>
<accession>B4K007</accession>
<dbReference type="OrthoDB" id="7736976at2759"/>
<dbReference type="EMBL" id="CH916383">
    <property type="protein sequence ID" value="EDV98689.1"/>
    <property type="molecule type" value="Genomic_DNA"/>
</dbReference>
<dbReference type="Proteomes" id="UP000001070">
    <property type="component" value="Unassembled WGS sequence"/>
</dbReference>
<organism evidence="3">
    <name type="scientific">Drosophila grimshawi</name>
    <name type="common">Hawaiian fruit fly</name>
    <name type="synonym">Idiomyia grimshawi</name>
    <dbReference type="NCBI Taxonomy" id="7222"/>
    <lineage>
        <taxon>Eukaryota</taxon>
        <taxon>Metazoa</taxon>
        <taxon>Ecdysozoa</taxon>
        <taxon>Arthropoda</taxon>
        <taxon>Hexapoda</taxon>
        <taxon>Insecta</taxon>
        <taxon>Pterygota</taxon>
        <taxon>Neoptera</taxon>
        <taxon>Endopterygota</taxon>
        <taxon>Diptera</taxon>
        <taxon>Brachycera</taxon>
        <taxon>Muscomorpha</taxon>
        <taxon>Ephydroidea</taxon>
        <taxon>Drosophilidae</taxon>
        <taxon>Drosophila</taxon>
        <taxon>Hawaiian Drosophila</taxon>
    </lineage>
</organism>
<feature type="domain" description="DUF4729" evidence="1">
    <location>
        <begin position="1"/>
        <end position="182"/>
    </location>
</feature>
<dbReference type="HOGENOM" id="CLU_065240_0_0_1"/>
<evidence type="ECO:0000259" key="1">
    <source>
        <dbReference type="Pfam" id="PF15866"/>
    </source>
</evidence>
<sequence length="241" mass="28024">MMVHVLHKHLHSTGITSSEMYEHKPAVICFDPMVCEYGVNKCLATFLFGGVEGKPQTLPGLTYLSQHNSALFNDNRKYENYLPIMMMACRSTWYAHLKDKMLERELVGMNGSNAGIYVFWLVAPKTTRNLYYSLTIYDRYYLNSRSVIRLVRDYASYQNPSDFIPMEQNYLLLRDSEVNELMLGPNPKDKQFRPGIPMEIIIYENPTETPVQRIGKKKLQEALEQLPDDYIRKYAPLSGDW</sequence>
<dbReference type="PhylomeDB" id="B4K007"/>
<gene>
    <name evidence="2" type="primary">Dgri\GH23305</name>
    <name evidence="2" type="ORF">Dgri_GH23305</name>
</gene>
<reference evidence="2 3" key="1">
    <citation type="journal article" date="2007" name="Nature">
        <title>Evolution of genes and genomes on the Drosophila phylogeny.</title>
        <authorList>
            <consortium name="Drosophila 12 Genomes Consortium"/>
            <person name="Clark A.G."/>
            <person name="Eisen M.B."/>
            <person name="Smith D.R."/>
            <person name="Bergman C.M."/>
            <person name="Oliver B."/>
            <person name="Markow T.A."/>
            <person name="Kaufman T.C."/>
            <person name="Kellis M."/>
            <person name="Gelbart W."/>
            <person name="Iyer V.N."/>
            <person name="Pollard D.A."/>
            <person name="Sackton T.B."/>
            <person name="Larracuente A.M."/>
            <person name="Singh N.D."/>
            <person name="Abad J.P."/>
            <person name="Abt D.N."/>
            <person name="Adryan B."/>
            <person name="Aguade M."/>
            <person name="Akashi H."/>
            <person name="Anderson W.W."/>
            <person name="Aquadro C.F."/>
            <person name="Ardell D.H."/>
            <person name="Arguello R."/>
            <person name="Artieri C.G."/>
            <person name="Barbash D.A."/>
            <person name="Barker D."/>
            <person name="Barsanti P."/>
            <person name="Batterham P."/>
            <person name="Batzoglou S."/>
            <person name="Begun D."/>
            <person name="Bhutkar A."/>
            <person name="Blanco E."/>
            <person name="Bosak S.A."/>
            <person name="Bradley R.K."/>
            <person name="Brand A.D."/>
            <person name="Brent M.R."/>
            <person name="Brooks A.N."/>
            <person name="Brown R.H."/>
            <person name="Butlin R.K."/>
            <person name="Caggese C."/>
            <person name="Calvi B.R."/>
            <person name="Bernardo de Carvalho A."/>
            <person name="Caspi A."/>
            <person name="Castrezana S."/>
            <person name="Celniker S.E."/>
            <person name="Chang J.L."/>
            <person name="Chapple C."/>
            <person name="Chatterji S."/>
            <person name="Chinwalla A."/>
            <person name="Civetta A."/>
            <person name="Clifton S.W."/>
            <person name="Comeron J.M."/>
            <person name="Costello J.C."/>
            <person name="Coyne J.A."/>
            <person name="Daub J."/>
            <person name="David R.G."/>
            <person name="Delcher A.L."/>
            <person name="Delehaunty K."/>
            <person name="Do C.B."/>
            <person name="Ebling H."/>
            <person name="Edwards K."/>
            <person name="Eickbush T."/>
            <person name="Evans J.D."/>
            <person name="Filipski A."/>
            <person name="Findeiss S."/>
            <person name="Freyhult E."/>
            <person name="Fulton L."/>
            <person name="Fulton R."/>
            <person name="Garcia A.C."/>
            <person name="Gardiner A."/>
            <person name="Garfield D.A."/>
            <person name="Garvin B.E."/>
            <person name="Gibson G."/>
            <person name="Gilbert D."/>
            <person name="Gnerre S."/>
            <person name="Godfrey J."/>
            <person name="Good R."/>
            <person name="Gotea V."/>
            <person name="Gravely B."/>
            <person name="Greenberg A.J."/>
            <person name="Griffiths-Jones S."/>
            <person name="Gross S."/>
            <person name="Guigo R."/>
            <person name="Gustafson E.A."/>
            <person name="Haerty W."/>
            <person name="Hahn M.W."/>
            <person name="Halligan D.L."/>
            <person name="Halpern A.L."/>
            <person name="Halter G.M."/>
            <person name="Han M.V."/>
            <person name="Heger A."/>
            <person name="Hillier L."/>
            <person name="Hinrichs A.S."/>
            <person name="Holmes I."/>
            <person name="Hoskins R.A."/>
            <person name="Hubisz M.J."/>
            <person name="Hultmark D."/>
            <person name="Huntley M.A."/>
            <person name="Jaffe D.B."/>
            <person name="Jagadeeshan S."/>
            <person name="Jeck W.R."/>
            <person name="Johnson J."/>
            <person name="Jones C.D."/>
            <person name="Jordan W.C."/>
            <person name="Karpen G.H."/>
            <person name="Kataoka E."/>
            <person name="Keightley P.D."/>
            <person name="Kheradpour P."/>
            <person name="Kirkness E.F."/>
            <person name="Koerich L.B."/>
            <person name="Kristiansen K."/>
            <person name="Kudrna D."/>
            <person name="Kulathinal R.J."/>
            <person name="Kumar S."/>
            <person name="Kwok R."/>
            <person name="Lander E."/>
            <person name="Langley C.H."/>
            <person name="Lapoint R."/>
            <person name="Lazzaro B.P."/>
            <person name="Lee S.J."/>
            <person name="Levesque L."/>
            <person name="Li R."/>
            <person name="Lin C.F."/>
            <person name="Lin M.F."/>
            <person name="Lindblad-Toh K."/>
            <person name="Llopart A."/>
            <person name="Long M."/>
            <person name="Low L."/>
            <person name="Lozovsky E."/>
            <person name="Lu J."/>
            <person name="Luo M."/>
            <person name="Machado C.A."/>
            <person name="Makalowski W."/>
            <person name="Marzo M."/>
            <person name="Matsuda M."/>
            <person name="Matzkin L."/>
            <person name="McAllister B."/>
            <person name="McBride C.S."/>
            <person name="McKernan B."/>
            <person name="McKernan K."/>
            <person name="Mendez-Lago M."/>
            <person name="Minx P."/>
            <person name="Mollenhauer M.U."/>
            <person name="Montooth K."/>
            <person name="Mount S.M."/>
            <person name="Mu X."/>
            <person name="Myers E."/>
            <person name="Negre B."/>
            <person name="Newfeld S."/>
            <person name="Nielsen R."/>
            <person name="Noor M.A."/>
            <person name="O'Grady P."/>
            <person name="Pachter L."/>
            <person name="Papaceit M."/>
            <person name="Parisi M.J."/>
            <person name="Parisi M."/>
            <person name="Parts L."/>
            <person name="Pedersen J.S."/>
            <person name="Pesole G."/>
            <person name="Phillippy A.M."/>
            <person name="Ponting C.P."/>
            <person name="Pop M."/>
            <person name="Porcelli D."/>
            <person name="Powell J.R."/>
            <person name="Prohaska S."/>
            <person name="Pruitt K."/>
            <person name="Puig M."/>
            <person name="Quesneville H."/>
            <person name="Ram K.R."/>
            <person name="Rand D."/>
            <person name="Rasmussen M.D."/>
            <person name="Reed L.K."/>
            <person name="Reenan R."/>
            <person name="Reily A."/>
            <person name="Remington K.A."/>
            <person name="Rieger T.T."/>
            <person name="Ritchie M.G."/>
            <person name="Robin C."/>
            <person name="Rogers Y.H."/>
            <person name="Rohde C."/>
            <person name="Rozas J."/>
            <person name="Rubenfield M.J."/>
            <person name="Ruiz A."/>
            <person name="Russo S."/>
            <person name="Salzberg S.L."/>
            <person name="Sanchez-Gracia A."/>
            <person name="Saranga D.J."/>
            <person name="Sato H."/>
            <person name="Schaeffer S.W."/>
            <person name="Schatz M.C."/>
            <person name="Schlenke T."/>
            <person name="Schwartz R."/>
            <person name="Segarra C."/>
            <person name="Singh R.S."/>
            <person name="Sirot L."/>
            <person name="Sirota M."/>
            <person name="Sisneros N.B."/>
            <person name="Smith C.D."/>
            <person name="Smith T.F."/>
            <person name="Spieth J."/>
            <person name="Stage D.E."/>
            <person name="Stark A."/>
            <person name="Stephan W."/>
            <person name="Strausberg R.L."/>
            <person name="Strempel S."/>
            <person name="Sturgill D."/>
            <person name="Sutton G."/>
            <person name="Sutton G.G."/>
            <person name="Tao W."/>
            <person name="Teichmann S."/>
            <person name="Tobari Y.N."/>
            <person name="Tomimura Y."/>
            <person name="Tsolas J.M."/>
            <person name="Valente V.L."/>
            <person name="Venter E."/>
            <person name="Venter J.C."/>
            <person name="Vicario S."/>
            <person name="Vieira F.G."/>
            <person name="Vilella A.J."/>
            <person name="Villasante A."/>
            <person name="Walenz B."/>
            <person name="Wang J."/>
            <person name="Wasserman M."/>
            <person name="Watts T."/>
            <person name="Wilson D."/>
            <person name="Wilson R.K."/>
            <person name="Wing R.A."/>
            <person name="Wolfner M.F."/>
            <person name="Wong A."/>
            <person name="Wong G.K."/>
            <person name="Wu C.I."/>
            <person name="Wu G."/>
            <person name="Yamamoto D."/>
            <person name="Yang H.P."/>
            <person name="Yang S.P."/>
            <person name="Yorke J.A."/>
            <person name="Yoshida K."/>
            <person name="Zdobnov E."/>
            <person name="Zhang P."/>
            <person name="Zhang Y."/>
            <person name="Zimin A.V."/>
            <person name="Baldwin J."/>
            <person name="Abdouelleil A."/>
            <person name="Abdulkadir J."/>
            <person name="Abebe A."/>
            <person name="Abera B."/>
            <person name="Abreu J."/>
            <person name="Acer S.C."/>
            <person name="Aftuck L."/>
            <person name="Alexander A."/>
            <person name="An P."/>
            <person name="Anderson E."/>
            <person name="Anderson S."/>
            <person name="Arachi H."/>
            <person name="Azer M."/>
            <person name="Bachantsang P."/>
            <person name="Barry A."/>
            <person name="Bayul T."/>
            <person name="Berlin A."/>
            <person name="Bessette D."/>
            <person name="Bloom T."/>
            <person name="Blye J."/>
            <person name="Boguslavskiy L."/>
            <person name="Bonnet C."/>
            <person name="Boukhgalter B."/>
            <person name="Bourzgui I."/>
            <person name="Brown A."/>
            <person name="Cahill P."/>
            <person name="Channer S."/>
            <person name="Cheshatsang Y."/>
            <person name="Chuda L."/>
            <person name="Citroen M."/>
            <person name="Collymore A."/>
            <person name="Cooke P."/>
            <person name="Costello M."/>
            <person name="D'Aco K."/>
            <person name="Daza R."/>
            <person name="De Haan G."/>
            <person name="DeGray S."/>
            <person name="DeMaso C."/>
            <person name="Dhargay N."/>
            <person name="Dooley K."/>
            <person name="Dooley E."/>
            <person name="Doricent M."/>
            <person name="Dorje P."/>
            <person name="Dorjee K."/>
            <person name="Dupes A."/>
            <person name="Elong R."/>
            <person name="Falk J."/>
            <person name="Farina A."/>
            <person name="Faro S."/>
            <person name="Ferguson D."/>
            <person name="Fisher S."/>
            <person name="Foley C.D."/>
            <person name="Franke A."/>
            <person name="Friedrich D."/>
            <person name="Gadbois L."/>
            <person name="Gearin G."/>
            <person name="Gearin C.R."/>
            <person name="Giannoukos G."/>
            <person name="Goode T."/>
            <person name="Graham J."/>
            <person name="Grandbois E."/>
            <person name="Grewal S."/>
            <person name="Gyaltsen K."/>
            <person name="Hafez N."/>
            <person name="Hagos B."/>
            <person name="Hall J."/>
            <person name="Henson C."/>
            <person name="Hollinger A."/>
            <person name="Honan T."/>
            <person name="Huard M.D."/>
            <person name="Hughes L."/>
            <person name="Hurhula B."/>
            <person name="Husby M.E."/>
            <person name="Kamat A."/>
            <person name="Kanga B."/>
            <person name="Kashin S."/>
            <person name="Khazanovich D."/>
            <person name="Kisner P."/>
            <person name="Lance K."/>
            <person name="Lara M."/>
            <person name="Lee W."/>
            <person name="Lennon N."/>
            <person name="Letendre F."/>
            <person name="LeVine R."/>
            <person name="Lipovsky A."/>
            <person name="Liu X."/>
            <person name="Liu J."/>
            <person name="Liu S."/>
            <person name="Lokyitsang T."/>
            <person name="Lokyitsang Y."/>
            <person name="Lubonja R."/>
            <person name="Lui A."/>
            <person name="MacDonald P."/>
            <person name="Magnisalis V."/>
            <person name="Maru K."/>
            <person name="Matthews C."/>
            <person name="McCusker W."/>
            <person name="McDonough S."/>
            <person name="Mehta T."/>
            <person name="Meldrim J."/>
            <person name="Meneus L."/>
            <person name="Mihai O."/>
            <person name="Mihalev A."/>
            <person name="Mihova T."/>
            <person name="Mittelman R."/>
            <person name="Mlenga V."/>
            <person name="Montmayeur A."/>
            <person name="Mulrain L."/>
            <person name="Navidi A."/>
            <person name="Naylor J."/>
            <person name="Negash T."/>
            <person name="Nguyen T."/>
            <person name="Nguyen N."/>
            <person name="Nicol R."/>
            <person name="Norbu C."/>
            <person name="Norbu N."/>
            <person name="Novod N."/>
            <person name="O'Neill B."/>
            <person name="Osman S."/>
            <person name="Markiewicz E."/>
            <person name="Oyono O.L."/>
            <person name="Patti C."/>
            <person name="Phunkhang P."/>
            <person name="Pierre F."/>
            <person name="Priest M."/>
            <person name="Raghuraman S."/>
            <person name="Rege F."/>
            <person name="Reyes R."/>
            <person name="Rise C."/>
            <person name="Rogov P."/>
            <person name="Ross K."/>
            <person name="Ryan E."/>
            <person name="Settipalli S."/>
            <person name="Shea T."/>
            <person name="Sherpa N."/>
            <person name="Shi L."/>
            <person name="Shih D."/>
            <person name="Sparrow T."/>
            <person name="Spaulding J."/>
            <person name="Stalker J."/>
            <person name="Stange-Thomann N."/>
            <person name="Stavropoulos S."/>
            <person name="Stone C."/>
            <person name="Strader C."/>
            <person name="Tesfaye S."/>
            <person name="Thomson T."/>
            <person name="Thoulutsang Y."/>
            <person name="Thoulutsang D."/>
            <person name="Topham K."/>
            <person name="Topping I."/>
            <person name="Tsamla T."/>
            <person name="Vassiliev H."/>
            <person name="Vo A."/>
            <person name="Wangchuk T."/>
            <person name="Wangdi T."/>
            <person name="Weiand M."/>
            <person name="Wilkinson J."/>
            <person name="Wilson A."/>
            <person name="Yadav S."/>
            <person name="Young G."/>
            <person name="Yu Q."/>
            <person name="Zembek L."/>
            <person name="Zhong D."/>
            <person name="Zimmer A."/>
            <person name="Zwirko Z."/>
            <person name="Jaffe D.B."/>
            <person name="Alvarez P."/>
            <person name="Brockman W."/>
            <person name="Butler J."/>
            <person name="Chin C."/>
            <person name="Gnerre S."/>
            <person name="Grabherr M."/>
            <person name="Kleber M."/>
            <person name="Mauceli E."/>
            <person name="MacCallum I."/>
        </authorList>
    </citation>
    <scope>NUCLEOTIDE SEQUENCE [LARGE SCALE GENOMIC DNA]</scope>
    <source>
        <strain evidence="3">Tucson 15287-2541.00</strain>
    </source>
</reference>
<dbReference type="OMA" id="RTTWYAQ"/>
<protein>
    <submittedName>
        <fullName evidence="2">GH23305</fullName>
    </submittedName>
</protein>